<dbReference type="Pfam" id="PF00486">
    <property type="entry name" value="Trans_reg_C"/>
    <property type="match status" value="1"/>
</dbReference>
<evidence type="ECO:0000256" key="3">
    <source>
        <dbReference type="PROSITE-ProRule" id="PRU01091"/>
    </source>
</evidence>
<evidence type="ECO:0000313" key="7">
    <source>
        <dbReference type="Proteomes" id="UP000634455"/>
    </source>
</evidence>
<dbReference type="SMART" id="SM00448">
    <property type="entry name" value="REC"/>
    <property type="match status" value="1"/>
</dbReference>
<dbReference type="Pfam" id="PF00072">
    <property type="entry name" value="Response_reg"/>
    <property type="match status" value="1"/>
</dbReference>
<evidence type="ECO:0000256" key="2">
    <source>
        <dbReference type="PROSITE-ProRule" id="PRU00169"/>
    </source>
</evidence>
<evidence type="ECO:0000259" key="4">
    <source>
        <dbReference type="PROSITE" id="PS50110"/>
    </source>
</evidence>
<dbReference type="Gene3D" id="1.10.10.10">
    <property type="entry name" value="Winged helix-like DNA-binding domain superfamily/Winged helix DNA-binding domain"/>
    <property type="match status" value="1"/>
</dbReference>
<evidence type="ECO:0000256" key="1">
    <source>
        <dbReference type="ARBA" id="ARBA00023125"/>
    </source>
</evidence>
<dbReference type="Gene3D" id="3.40.50.2300">
    <property type="match status" value="1"/>
</dbReference>
<dbReference type="InterPro" id="IPR001789">
    <property type="entry name" value="Sig_transdc_resp-reg_receiver"/>
</dbReference>
<comment type="caution">
    <text evidence="6">The sequence shown here is derived from an EMBL/GenBank/DDBJ whole genome shotgun (WGS) entry which is preliminary data.</text>
</comment>
<protein>
    <submittedName>
        <fullName evidence="6">DNA-binding response regulator</fullName>
    </submittedName>
</protein>
<feature type="DNA-binding region" description="OmpR/PhoB-type" evidence="3">
    <location>
        <begin position="124"/>
        <end position="222"/>
    </location>
</feature>
<dbReference type="GO" id="GO:0003677">
    <property type="term" value="F:DNA binding"/>
    <property type="evidence" value="ECO:0007669"/>
    <property type="project" value="UniProtKB-KW"/>
</dbReference>
<keyword evidence="2" id="KW-0597">Phosphoprotein</keyword>
<proteinExistence type="predicted"/>
<keyword evidence="7" id="KW-1185">Reference proteome</keyword>
<dbReference type="Proteomes" id="UP000634455">
    <property type="component" value="Unassembled WGS sequence"/>
</dbReference>
<dbReference type="SUPFAM" id="SSF52172">
    <property type="entry name" value="CheY-like"/>
    <property type="match status" value="1"/>
</dbReference>
<dbReference type="InterPro" id="IPR011006">
    <property type="entry name" value="CheY-like_superfamily"/>
</dbReference>
<dbReference type="RefSeq" id="WP_189641047.1">
    <property type="nucleotide sequence ID" value="NZ_BMZF01000007.1"/>
</dbReference>
<evidence type="ECO:0000259" key="5">
    <source>
        <dbReference type="PROSITE" id="PS51755"/>
    </source>
</evidence>
<feature type="modified residue" description="4-aspartylphosphate" evidence="2">
    <location>
        <position position="52"/>
    </location>
</feature>
<dbReference type="PANTHER" id="PTHR48111:SF59">
    <property type="entry name" value="TRANSCRIPTIONAL REGULATORY PROTEIN BAER"/>
    <property type="match status" value="1"/>
</dbReference>
<dbReference type="InterPro" id="IPR039420">
    <property type="entry name" value="WalR-like"/>
</dbReference>
<dbReference type="PANTHER" id="PTHR48111">
    <property type="entry name" value="REGULATOR OF RPOS"/>
    <property type="match status" value="1"/>
</dbReference>
<accession>A0ABQ3D9S3</accession>
<dbReference type="CDD" id="cd00383">
    <property type="entry name" value="trans_reg_C"/>
    <property type="match status" value="1"/>
</dbReference>
<gene>
    <name evidence="6" type="ORF">GCM10008927_24880</name>
</gene>
<dbReference type="SMART" id="SM00862">
    <property type="entry name" value="Trans_reg_C"/>
    <property type="match status" value="1"/>
</dbReference>
<dbReference type="EMBL" id="BMZF01000007">
    <property type="protein sequence ID" value="GHA58119.1"/>
    <property type="molecule type" value="Genomic_DNA"/>
</dbReference>
<dbReference type="InterPro" id="IPR001867">
    <property type="entry name" value="OmpR/PhoB-type_DNA-bd"/>
</dbReference>
<evidence type="ECO:0000313" key="6">
    <source>
        <dbReference type="EMBL" id="GHA58119.1"/>
    </source>
</evidence>
<name>A0ABQ3D9S3_9RHOB</name>
<dbReference type="Gene3D" id="6.10.250.690">
    <property type="match status" value="1"/>
</dbReference>
<sequence>MKTVLIVDDDIHIRDVLKFALADAGFSVSEASNGSQGLLAADRGKPDLVILDIGMPEMDGLEMCKELRKTSNVPILFLTARNDEIDRILAFELGGDDYLSKPFSPRELVLRVKAILKRGNDPVKKQMSTGDLVVEQETHRATLNGKLLELTPREFSLLNPLAQSPERIFTKSQLMAHIYGENIYVENRTLDSHVRNLRAKARGLGCDDLIVTAHGIGFRLGDCTCQ</sequence>
<keyword evidence="1 3" id="KW-0238">DNA-binding</keyword>
<dbReference type="PROSITE" id="PS51755">
    <property type="entry name" value="OMPR_PHOB"/>
    <property type="match status" value="1"/>
</dbReference>
<feature type="domain" description="OmpR/PhoB-type" evidence="5">
    <location>
        <begin position="124"/>
        <end position="222"/>
    </location>
</feature>
<reference evidence="7" key="1">
    <citation type="journal article" date="2019" name="Int. J. Syst. Evol. Microbiol.">
        <title>The Global Catalogue of Microorganisms (GCM) 10K type strain sequencing project: providing services to taxonomists for standard genome sequencing and annotation.</title>
        <authorList>
            <consortium name="The Broad Institute Genomics Platform"/>
            <consortium name="The Broad Institute Genome Sequencing Center for Infectious Disease"/>
            <person name="Wu L."/>
            <person name="Ma J."/>
        </authorList>
    </citation>
    <scope>NUCLEOTIDE SEQUENCE [LARGE SCALE GENOMIC DNA]</scope>
    <source>
        <strain evidence="7">KCTC 32465</strain>
    </source>
</reference>
<dbReference type="PROSITE" id="PS50110">
    <property type="entry name" value="RESPONSE_REGULATORY"/>
    <property type="match status" value="1"/>
</dbReference>
<organism evidence="6 7">
    <name type="scientific">Paramylibacter ulvae</name>
    <dbReference type="NCBI Taxonomy" id="1651968"/>
    <lineage>
        <taxon>Bacteria</taxon>
        <taxon>Pseudomonadati</taxon>
        <taxon>Pseudomonadota</taxon>
        <taxon>Alphaproteobacteria</taxon>
        <taxon>Rhodobacterales</taxon>
        <taxon>Paracoccaceae</taxon>
        <taxon>Paramylibacter</taxon>
    </lineage>
</organism>
<feature type="domain" description="Response regulatory" evidence="4">
    <location>
        <begin position="3"/>
        <end position="116"/>
    </location>
</feature>
<dbReference type="InterPro" id="IPR036388">
    <property type="entry name" value="WH-like_DNA-bd_sf"/>
</dbReference>